<dbReference type="PANTHER" id="PTHR33627:SF1">
    <property type="entry name" value="TRANSPOSASE"/>
    <property type="match status" value="1"/>
</dbReference>
<evidence type="ECO:0000313" key="2">
    <source>
        <dbReference type="EMBL" id="GAA1181452.1"/>
    </source>
</evidence>
<dbReference type="Pfam" id="PF13546">
    <property type="entry name" value="DDE_5"/>
    <property type="match status" value="1"/>
</dbReference>
<reference evidence="3" key="1">
    <citation type="journal article" date="2019" name="Int. J. Syst. Evol. Microbiol.">
        <title>The Global Catalogue of Microorganisms (GCM) 10K type strain sequencing project: providing services to taxonomists for standard genome sequencing and annotation.</title>
        <authorList>
            <consortium name="The Broad Institute Genomics Platform"/>
            <consortium name="The Broad Institute Genome Sequencing Center for Infectious Disease"/>
            <person name="Wu L."/>
            <person name="Ma J."/>
        </authorList>
    </citation>
    <scope>NUCLEOTIDE SEQUENCE [LARGE SCALE GENOMIC DNA]</scope>
    <source>
        <strain evidence="3">JCM 12696</strain>
    </source>
</reference>
<feature type="domain" description="Transposase IS701-like DDE" evidence="1">
    <location>
        <begin position="47"/>
        <end position="308"/>
    </location>
</feature>
<proteinExistence type="predicted"/>
<comment type="caution">
    <text evidence="2">The sequence shown here is derived from an EMBL/GenBank/DDBJ whole genome shotgun (WGS) entry which is preliminary data.</text>
</comment>
<dbReference type="PANTHER" id="PTHR33627">
    <property type="entry name" value="TRANSPOSASE"/>
    <property type="match status" value="1"/>
</dbReference>
<sequence>MVKTSDLLSVTATAGGSGRPDGARLPAHSVPYTAVGDDIVGELCALLFASLPRKDQRRRGEQYVRGLLTAPGRKSVRNIAAQAGGGSVVQSLHHFVCSSTWEWLPMRAALATHVERTSPPVAWVVQTLAIPKSGEHSVGVGRRFEPRLGQVTRGQHAVGVWFAAPRMSVPVNWRLLLPEHWTRDPELRRRAEVPEGLSAESLEESVVAAVLETAHGSRATRRPVVLDVPGDWARAHVLGRFARHGLPVVARTGPGTRLLVADPAMPGYGSGPLSAEQILMSVRALRRPVWWEDPEHGARRTSSATAIRVALADGGPVAGRRPLYLLGEWDDPWRPPARLWLTDVGAPANPLVRLTKMALRVSRDLTAVGDRVGLRDFEGRSFRGWHRHTTLASVAHAASLLAGISNGCASYSAAREPRLSA</sequence>
<name>A0ABN1UYF4_9ACTN</name>
<evidence type="ECO:0000259" key="1">
    <source>
        <dbReference type="Pfam" id="PF13546"/>
    </source>
</evidence>
<dbReference type="InterPro" id="IPR039365">
    <property type="entry name" value="IS701-like"/>
</dbReference>
<organism evidence="2 3">
    <name type="scientific">Streptomyces hebeiensis</name>
    <dbReference type="NCBI Taxonomy" id="229486"/>
    <lineage>
        <taxon>Bacteria</taxon>
        <taxon>Bacillati</taxon>
        <taxon>Actinomycetota</taxon>
        <taxon>Actinomycetes</taxon>
        <taxon>Kitasatosporales</taxon>
        <taxon>Streptomycetaceae</taxon>
        <taxon>Streptomyces</taxon>
    </lineage>
</organism>
<gene>
    <name evidence="2" type="ORF">GCM10009654_43280</name>
</gene>
<evidence type="ECO:0000313" key="3">
    <source>
        <dbReference type="Proteomes" id="UP001501371"/>
    </source>
</evidence>
<keyword evidence="3" id="KW-1185">Reference proteome</keyword>
<protein>
    <submittedName>
        <fullName evidence="2">Transposase</fullName>
    </submittedName>
</protein>
<dbReference type="InterPro" id="IPR038721">
    <property type="entry name" value="IS701-like_DDE_dom"/>
</dbReference>
<accession>A0ABN1UYF4</accession>
<dbReference type="EMBL" id="BAAAKV010000039">
    <property type="protein sequence ID" value="GAA1181452.1"/>
    <property type="molecule type" value="Genomic_DNA"/>
</dbReference>
<dbReference type="Proteomes" id="UP001501371">
    <property type="component" value="Unassembled WGS sequence"/>
</dbReference>